<dbReference type="GO" id="GO:0005829">
    <property type="term" value="C:cytosol"/>
    <property type="evidence" value="ECO:0007669"/>
    <property type="project" value="TreeGrafter"/>
</dbReference>
<evidence type="ECO:0000256" key="12">
    <source>
        <dbReference type="ARBA" id="ARBA00047364"/>
    </source>
</evidence>
<dbReference type="Proteomes" id="UP000006671">
    <property type="component" value="Unassembled WGS sequence"/>
</dbReference>
<dbReference type="GeneID" id="8857533"/>
<dbReference type="GO" id="GO:0006431">
    <property type="term" value="P:methionyl-tRNA aminoacylation"/>
    <property type="evidence" value="ECO:0007669"/>
    <property type="project" value="InterPro"/>
</dbReference>
<evidence type="ECO:0000256" key="6">
    <source>
        <dbReference type="ARBA" id="ARBA00022741"/>
    </source>
</evidence>
<evidence type="ECO:0000256" key="1">
    <source>
        <dbReference type="ARBA" id="ARBA00004496"/>
    </source>
</evidence>
<keyword evidence="9 14" id="KW-0648">Protein biosynthesis</keyword>
<dbReference type="STRING" id="5762.D2UYH8"/>
<evidence type="ECO:0000313" key="16">
    <source>
        <dbReference type="EMBL" id="EFC50478.1"/>
    </source>
</evidence>
<evidence type="ECO:0000256" key="14">
    <source>
        <dbReference type="RuleBase" id="RU363039"/>
    </source>
</evidence>
<keyword evidence="7 14" id="KW-0067">ATP-binding</keyword>
<keyword evidence="3" id="KW-0963">Cytoplasm</keyword>
<dbReference type="InterPro" id="IPR029038">
    <property type="entry name" value="MetRS_Zn"/>
</dbReference>
<comment type="similarity">
    <text evidence="14">Belongs to the class-I aminoacyl-tRNA synthetase family.</text>
</comment>
<dbReference type="FunFam" id="2.20.28.20:FF:000001">
    <property type="entry name" value="Methionine--tRNA ligase"/>
    <property type="match status" value="1"/>
</dbReference>
<keyword evidence="5 14" id="KW-0436">Ligase</keyword>
<dbReference type="InterPro" id="IPR015413">
    <property type="entry name" value="Methionyl/Leucyl_tRNA_Synth"/>
</dbReference>
<evidence type="ECO:0000256" key="11">
    <source>
        <dbReference type="ARBA" id="ARBA00030904"/>
    </source>
</evidence>
<dbReference type="EMBL" id="GG738845">
    <property type="protein sequence ID" value="EFC50478.1"/>
    <property type="molecule type" value="Genomic_DNA"/>
</dbReference>
<evidence type="ECO:0000256" key="8">
    <source>
        <dbReference type="ARBA" id="ARBA00022884"/>
    </source>
</evidence>
<feature type="domain" description="TRNA-binding" evidence="15">
    <location>
        <begin position="319"/>
        <end position="422"/>
    </location>
</feature>
<dbReference type="InterPro" id="IPR001412">
    <property type="entry name" value="aa-tRNA-synth_I_CS"/>
</dbReference>
<dbReference type="PANTHER" id="PTHR45765">
    <property type="entry name" value="METHIONINE--TRNA LIGASE"/>
    <property type="match status" value="1"/>
</dbReference>
<comment type="subcellular location">
    <subcellularLocation>
        <location evidence="1">Cytoplasm</location>
    </subcellularLocation>
</comment>
<organism evidence="17">
    <name type="scientific">Naegleria gruberi</name>
    <name type="common">Amoeba</name>
    <dbReference type="NCBI Taxonomy" id="5762"/>
    <lineage>
        <taxon>Eukaryota</taxon>
        <taxon>Discoba</taxon>
        <taxon>Heterolobosea</taxon>
        <taxon>Tetramitia</taxon>
        <taxon>Eutetramitia</taxon>
        <taxon>Vahlkampfiidae</taxon>
        <taxon>Naegleria</taxon>
    </lineage>
</organism>
<gene>
    <name evidence="16" type="ORF">NAEGRDRAFT_77798</name>
</gene>
<evidence type="ECO:0000256" key="10">
    <source>
        <dbReference type="ARBA" id="ARBA00023146"/>
    </source>
</evidence>
<dbReference type="Gene3D" id="3.40.50.620">
    <property type="entry name" value="HUPs"/>
    <property type="match status" value="1"/>
</dbReference>
<dbReference type="InterPro" id="IPR014758">
    <property type="entry name" value="Met-tRNA_synth"/>
</dbReference>
<dbReference type="Pfam" id="PF01588">
    <property type="entry name" value="tRNA_bind"/>
    <property type="match status" value="1"/>
</dbReference>
<dbReference type="VEuPathDB" id="AmoebaDB:NAEGRDRAFT_77798"/>
<sequence length="487" mass="54560">MLSSSSEKKVPVPVPGQRNILITSALPYVNNYPHLGNIVGAVLSADVFSRYCKQKGYNTLYICGTDEYGTATETKAFQEKTTPEAICAKYYQLHKQVYEWFDIDFDHFGRTSTKQQTEIAQDIFLKLHQNGFLTEKTIEQLYDEESKTFLADRFVKGTCPTCLYEDARGDQCDKCGKLLNPTELINPRSTTTGSVPIIKETNHIFIKLQDLQHKTKEWFQNNKDTAQWTTVARSITQSWFDKGLEERCITRDLKWGTPVPLEKFADKVFYVWFDAPIGYISITADQGGHKIGEPVGLIRKIEDAEIKEWKKRFGGGEDEIFQLDLRVGQIESVELHPEADKLYVFNVKIADTVTRKIVGGLREAYPESETLIGKKVVVACNLAVAKLKGVESEGMLLASKQNDGVTSLLTPSGEAPLGAQIYPKGAAFKPEKVLKKNPTKIILDSIKIGENNVPLYKNLPLVVFDSQKKVIAQVATEKDIAQGSGVF</sequence>
<dbReference type="PANTHER" id="PTHR45765:SF1">
    <property type="entry name" value="METHIONINE--TRNA LIGASE, CYTOPLASMIC"/>
    <property type="match status" value="1"/>
</dbReference>
<dbReference type="InterPro" id="IPR012340">
    <property type="entry name" value="NA-bd_OB-fold"/>
</dbReference>
<keyword evidence="8 13" id="KW-0694">RNA-binding</keyword>
<dbReference type="PRINTS" id="PR01041">
    <property type="entry name" value="TRNASYNTHMET"/>
</dbReference>
<dbReference type="GO" id="GO:0000049">
    <property type="term" value="F:tRNA binding"/>
    <property type="evidence" value="ECO:0007669"/>
    <property type="project" value="UniProtKB-UniRule"/>
</dbReference>
<keyword evidence="6 14" id="KW-0547">Nucleotide-binding</keyword>
<dbReference type="eggNOG" id="KOG2241">
    <property type="taxonomic scope" value="Eukaryota"/>
</dbReference>
<dbReference type="InterPro" id="IPR033911">
    <property type="entry name" value="MetRS_core"/>
</dbReference>
<dbReference type="PROSITE" id="PS50886">
    <property type="entry name" value="TRBD"/>
    <property type="match status" value="1"/>
</dbReference>
<accession>D2UYH8</accession>
<dbReference type="EC" id="6.1.1.10" evidence="2"/>
<dbReference type="Gene3D" id="2.170.220.10">
    <property type="match status" value="1"/>
</dbReference>
<dbReference type="eggNOG" id="KOG1247">
    <property type="taxonomic scope" value="Eukaryota"/>
</dbReference>
<dbReference type="SUPFAM" id="SSF50249">
    <property type="entry name" value="Nucleic acid-binding proteins"/>
    <property type="match status" value="1"/>
</dbReference>
<protein>
    <recommendedName>
        <fullName evidence="2">methionine--tRNA ligase</fullName>
        <ecNumber evidence="2">6.1.1.10</ecNumber>
    </recommendedName>
    <alternativeName>
        <fullName evidence="11">Methionyl-tRNA synthetase</fullName>
    </alternativeName>
</protein>
<reference evidence="16 17" key="1">
    <citation type="journal article" date="2010" name="Cell">
        <title>The genome of Naegleria gruberi illuminates early eukaryotic versatility.</title>
        <authorList>
            <person name="Fritz-Laylin L.K."/>
            <person name="Prochnik S.E."/>
            <person name="Ginger M.L."/>
            <person name="Dacks J.B."/>
            <person name="Carpenter M.L."/>
            <person name="Field M.C."/>
            <person name="Kuo A."/>
            <person name="Paredez A."/>
            <person name="Chapman J."/>
            <person name="Pham J."/>
            <person name="Shu S."/>
            <person name="Neupane R."/>
            <person name="Cipriano M."/>
            <person name="Mancuso J."/>
            <person name="Tu H."/>
            <person name="Salamov A."/>
            <person name="Lindquist E."/>
            <person name="Shapiro H."/>
            <person name="Lucas S."/>
            <person name="Grigoriev I.V."/>
            <person name="Cande W.Z."/>
            <person name="Fulton C."/>
            <person name="Rokhsar D.S."/>
            <person name="Dawson S.C."/>
        </authorList>
    </citation>
    <scope>NUCLEOTIDE SEQUENCE [LARGE SCALE GENOMIC DNA]</scope>
    <source>
        <strain evidence="16 17">NEG-M</strain>
    </source>
</reference>
<keyword evidence="10 14" id="KW-0030">Aminoacyl-tRNA synthetase</keyword>
<evidence type="ECO:0000256" key="3">
    <source>
        <dbReference type="ARBA" id="ARBA00022490"/>
    </source>
</evidence>
<dbReference type="AlphaFoldDB" id="D2UYH8"/>
<dbReference type="GO" id="GO:0004825">
    <property type="term" value="F:methionine-tRNA ligase activity"/>
    <property type="evidence" value="ECO:0007669"/>
    <property type="project" value="UniProtKB-EC"/>
</dbReference>
<dbReference type="CDD" id="cd02153">
    <property type="entry name" value="tRNA_bindingDomain"/>
    <property type="match status" value="1"/>
</dbReference>
<dbReference type="InterPro" id="IPR002547">
    <property type="entry name" value="tRNA-bd_dom"/>
</dbReference>
<dbReference type="OrthoDB" id="5844513at2759"/>
<dbReference type="RefSeq" id="XP_002683222.1">
    <property type="nucleotide sequence ID" value="XM_002683176.1"/>
</dbReference>
<evidence type="ECO:0000313" key="17">
    <source>
        <dbReference type="Proteomes" id="UP000006671"/>
    </source>
</evidence>
<dbReference type="GO" id="GO:0005524">
    <property type="term" value="F:ATP binding"/>
    <property type="evidence" value="ECO:0007669"/>
    <property type="project" value="UniProtKB-KW"/>
</dbReference>
<dbReference type="SUPFAM" id="SSF52374">
    <property type="entry name" value="Nucleotidylyl transferase"/>
    <property type="match status" value="1"/>
</dbReference>
<evidence type="ECO:0000256" key="13">
    <source>
        <dbReference type="PROSITE-ProRule" id="PRU00209"/>
    </source>
</evidence>
<dbReference type="Pfam" id="PF09334">
    <property type="entry name" value="tRNA-synt_1g"/>
    <property type="match status" value="1"/>
</dbReference>
<dbReference type="GO" id="GO:0017101">
    <property type="term" value="C:aminoacyl-tRNA synthetase multienzyme complex"/>
    <property type="evidence" value="ECO:0007669"/>
    <property type="project" value="TreeGrafter"/>
</dbReference>
<evidence type="ECO:0000256" key="2">
    <source>
        <dbReference type="ARBA" id="ARBA00012838"/>
    </source>
</evidence>
<evidence type="ECO:0000256" key="4">
    <source>
        <dbReference type="ARBA" id="ARBA00022555"/>
    </source>
</evidence>
<dbReference type="Gene3D" id="2.40.50.140">
    <property type="entry name" value="Nucleic acid-binding proteins"/>
    <property type="match status" value="1"/>
</dbReference>
<dbReference type="InterPro" id="IPR014729">
    <property type="entry name" value="Rossmann-like_a/b/a_fold"/>
</dbReference>
<evidence type="ECO:0000256" key="7">
    <source>
        <dbReference type="ARBA" id="ARBA00022840"/>
    </source>
</evidence>
<dbReference type="InterPro" id="IPR023458">
    <property type="entry name" value="Met-tRNA_ligase_1"/>
</dbReference>
<proteinExistence type="inferred from homology"/>
<evidence type="ECO:0000256" key="5">
    <source>
        <dbReference type="ARBA" id="ARBA00022598"/>
    </source>
</evidence>
<dbReference type="InParanoid" id="D2UYH8"/>
<dbReference type="KEGG" id="ngr:NAEGRDRAFT_77798"/>
<evidence type="ECO:0000259" key="15">
    <source>
        <dbReference type="PROSITE" id="PS50886"/>
    </source>
</evidence>
<name>D2UYH8_NAEGR</name>
<comment type="catalytic activity">
    <reaction evidence="12">
        <text>tRNA(Met) + L-methionine + ATP = L-methionyl-tRNA(Met) + AMP + diphosphate</text>
        <dbReference type="Rhea" id="RHEA:13481"/>
        <dbReference type="Rhea" id="RHEA-COMP:9667"/>
        <dbReference type="Rhea" id="RHEA-COMP:9698"/>
        <dbReference type="ChEBI" id="CHEBI:30616"/>
        <dbReference type="ChEBI" id="CHEBI:33019"/>
        <dbReference type="ChEBI" id="CHEBI:57844"/>
        <dbReference type="ChEBI" id="CHEBI:78442"/>
        <dbReference type="ChEBI" id="CHEBI:78530"/>
        <dbReference type="ChEBI" id="CHEBI:456215"/>
        <dbReference type="EC" id="6.1.1.10"/>
    </reaction>
</comment>
<dbReference type="SUPFAM" id="SSF57770">
    <property type="entry name" value="Methionyl-tRNA synthetase (MetRS), Zn-domain"/>
    <property type="match status" value="1"/>
</dbReference>
<dbReference type="PROSITE" id="PS00178">
    <property type="entry name" value="AA_TRNA_LIGASE_I"/>
    <property type="match status" value="1"/>
</dbReference>
<keyword evidence="4 13" id="KW-0820">tRNA-binding</keyword>
<keyword evidence="17" id="KW-1185">Reference proteome</keyword>
<dbReference type="NCBIfam" id="TIGR00398">
    <property type="entry name" value="metG"/>
    <property type="match status" value="1"/>
</dbReference>
<evidence type="ECO:0000256" key="9">
    <source>
        <dbReference type="ARBA" id="ARBA00022917"/>
    </source>
</evidence>